<name>A0A0V1IA53_TRIPS</name>
<proteinExistence type="predicted"/>
<dbReference type="EMBL" id="JYDR01000013">
    <property type="protein sequence ID" value="KRY76082.1"/>
    <property type="molecule type" value="Genomic_DNA"/>
</dbReference>
<evidence type="ECO:0000313" key="5">
    <source>
        <dbReference type="Proteomes" id="UP000054805"/>
    </source>
</evidence>
<dbReference type="Proteomes" id="UP000054805">
    <property type="component" value="Unassembled WGS sequence"/>
</dbReference>
<dbReference type="Pfam" id="PF13843">
    <property type="entry name" value="DDE_Tnp_1_7"/>
    <property type="match status" value="1"/>
</dbReference>
<gene>
    <name evidence="2" type="ORF">T4A_5198</name>
    <name evidence="3" type="ORF">T4B_3793</name>
</gene>
<comment type="caution">
    <text evidence="3">The sequence shown here is derived from an EMBL/GenBank/DDBJ whole genome shotgun (WGS) entry which is preliminary data.</text>
</comment>
<dbReference type="EMBL" id="JYDS01000269">
    <property type="protein sequence ID" value="KRZ19713.1"/>
    <property type="molecule type" value="Genomic_DNA"/>
</dbReference>
<dbReference type="Proteomes" id="UP000054632">
    <property type="component" value="Unassembled WGS sequence"/>
</dbReference>
<protein>
    <recommendedName>
        <fullName evidence="1">PiggyBac transposable element-derived protein domain-containing protein</fullName>
    </recommendedName>
</protein>
<evidence type="ECO:0000313" key="2">
    <source>
        <dbReference type="EMBL" id="KRY76082.1"/>
    </source>
</evidence>
<sequence length="222" mass="26133">MELPEAIQTFTERTRAVSTIITSTPGPGSRQQKREFAFRSIWTANHRRRDAHHRRWRSREKRQSSRCRTKNYPLQRPVFQAIMTQNQFLQLLRHICFDNCHIRKKRHEAGDFSETIKGRFARQVKCAFINKLVGFCETCPFRVNIKTKPNRVNIVRIAGTEDVVRIEIPSKTGGQKEVIEEVEEGKHVFLDLVHGLGQDHKITMDKLFLHRFPLLKHHWTSV</sequence>
<feature type="domain" description="PiggyBac transposable element-derived protein" evidence="1">
    <location>
        <begin position="73"/>
        <end position="208"/>
    </location>
</feature>
<evidence type="ECO:0000259" key="1">
    <source>
        <dbReference type="Pfam" id="PF13843"/>
    </source>
</evidence>
<dbReference type="AlphaFoldDB" id="A0A0V1IA53"/>
<organism evidence="3 5">
    <name type="scientific">Trichinella pseudospiralis</name>
    <name type="common">Parasitic roundworm</name>
    <dbReference type="NCBI Taxonomy" id="6337"/>
    <lineage>
        <taxon>Eukaryota</taxon>
        <taxon>Metazoa</taxon>
        <taxon>Ecdysozoa</taxon>
        <taxon>Nematoda</taxon>
        <taxon>Enoplea</taxon>
        <taxon>Dorylaimia</taxon>
        <taxon>Trichinellida</taxon>
        <taxon>Trichinellidae</taxon>
        <taxon>Trichinella</taxon>
    </lineage>
</organism>
<accession>A0A0V1IA53</accession>
<reference evidence="4 5" key="1">
    <citation type="submission" date="2015-01" db="EMBL/GenBank/DDBJ databases">
        <title>Evolution of Trichinella species and genotypes.</title>
        <authorList>
            <person name="Korhonen P.K."/>
            <person name="Edoardo P."/>
            <person name="Giuseppe L.R."/>
            <person name="Gasser R.B."/>
        </authorList>
    </citation>
    <scope>NUCLEOTIDE SEQUENCE [LARGE SCALE GENOMIC DNA]</scope>
    <source>
        <strain evidence="2">ISS13</strain>
        <strain evidence="3">ISS588</strain>
    </source>
</reference>
<keyword evidence="5" id="KW-1185">Reference proteome</keyword>
<dbReference type="InterPro" id="IPR029526">
    <property type="entry name" value="PGBD"/>
</dbReference>
<evidence type="ECO:0000313" key="4">
    <source>
        <dbReference type="Proteomes" id="UP000054632"/>
    </source>
</evidence>
<evidence type="ECO:0000313" key="3">
    <source>
        <dbReference type="EMBL" id="KRZ19713.1"/>
    </source>
</evidence>